<feature type="compositionally biased region" description="Polar residues" evidence="1">
    <location>
        <begin position="73"/>
        <end position="83"/>
    </location>
</feature>
<evidence type="ECO:0000256" key="1">
    <source>
        <dbReference type="SAM" id="MobiDB-lite"/>
    </source>
</evidence>
<dbReference type="AlphaFoldDB" id="A0A7W2FTR8"/>
<comment type="caution">
    <text evidence="2">The sequence shown here is derived from an EMBL/GenBank/DDBJ whole genome shotgun (WGS) entry which is preliminary data.</text>
</comment>
<gene>
    <name evidence="2" type="ORF">H2O73_16950</name>
</gene>
<evidence type="ECO:0000313" key="3">
    <source>
        <dbReference type="Proteomes" id="UP000571701"/>
    </source>
</evidence>
<reference evidence="2 3" key="1">
    <citation type="submission" date="2020-07" db="EMBL/GenBank/DDBJ databases">
        <title>Vibrio marinisediminis sp. nov., isolated from marine sediment.</title>
        <authorList>
            <person name="Ji X."/>
        </authorList>
    </citation>
    <scope>NUCLEOTIDE SEQUENCE [LARGE SCALE GENOMIC DNA]</scope>
    <source>
        <strain evidence="2 3">404</strain>
    </source>
</reference>
<evidence type="ECO:0000313" key="2">
    <source>
        <dbReference type="EMBL" id="MBA5764055.1"/>
    </source>
</evidence>
<proteinExistence type="predicted"/>
<sequence length="156" mass="17853">MSKRLCKWNRQDIAEQLGDIQRLVSAPQYFCRSCARAAQDKDLLCKPMSLDPIRSVDLLVEQQDANEKAVVNASASETPSMSHASKMLPTQPDAKQAKKQAKKQKKYIKQLKKTVNKQQKLLKKQRKLELQFNKVNLSFSQLNIETHSAYNQDALH</sequence>
<accession>A0A7W2FTR8</accession>
<name>A0A7W2FTR8_9VIBR</name>
<protein>
    <submittedName>
        <fullName evidence="2">Uncharacterized protein</fullName>
    </submittedName>
</protein>
<dbReference type="Proteomes" id="UP000571701">
    <property type="component" value="Unassembled WGS sequence"/>
</dbReference>
<dbReference type="EMBL" id="JACFYF010000014">
    <property type="protein sequence ID" value="MBA5764055.1"/>
    <property type="molecule type" value="Genomic_DNA"/>
</dbReference>
<feature type="region of interest" description="Disordered" evidence="1">
    <location>
        <begin position="72"/>
        <end position="105"/>
    </location>
</feature>
<keyword evidence="3" id="KW-1185">Reference proteome</keyword>
<organism evidence="2 3">
    <name type="scientific">Vibrio marinisediminis</name>
    <dbReference type="NCBI Taxonomy" id="2758441"/>
    <lineage>
        <taxon>Bacteria</taxon>
        <taxon>Pseudomonadati</taxon>
        <taxon>Pseudomonadota</taxon>
        <taxon>Gammaproteobacteria</taxon>
        <taxon>Vibrionales</taxon>
        <taxon>Vibrionaceae</taxon>
        <taxon>Vibrio</taxon>
    </lineage>
</organism>